<feature type="domain" description="Protein kinase" evidence="8">
    <location>
        <begin position="115"/>
        <end position="368"/>
    </location>
</feature>
<evidence type="ECO:0000256" key="4">
    <source>
        <dbReference type="ARBA" id="ARBA00022840"/>
    </source>
</evidence>
<evidence type="ECO:0000313" key="10">
    <source>
        <dbReference type="Proteomes" id="UP000325286"/>
    </source>
</evidence>
<keyword evidence="2 5" id="KW-0547">Nucleotide-binding</keyword>
<evidence type="ECO:0000259" key="8">
    <source>
        <dbReference type="PROSITE" id="PS50011"/>
    </source>
</evidence>
<gene>
    <name evidence="9" type="primary">prkC_12</name>
    <name evidence="9" type="ORF">UC8_19730</name>
</gene>
<keyword evidence="4 5" id="KW-0067">ATP-binding</keyword>
<evidence type="ECO:0000256" key="7">
    <source>
        <dbReference type="SAM" id="Phobius"/>
    </source>
</evidence>
<dbReference type="PANTHER" id="PTHR43289">
    <property type="entry name" value="MITOGEN-ACTIVATED PROTEIN KINASE KINASE KINASE 20-RELATED"/>
    <property type="match status" value="1"/>
</dbReference>
<dbReference type="SMART" id="SM00220">
    <property type="entry name" value="S_TKc"/>
    <property type="match status" value="1"/>
</dbReference>
<accession>A0A5B9QQP6</accession>
<name>A0A5B9QQP6_9BACT</name>
<dbReference type="CDD" id="cd14014">
    <property type="entry name" value="STKc_PknB_like"/>
    <property type="match status" value="1"/>
</dbReference>
<keyword evidence="10" id="KW-1185">Reference proteome</keyword>
<dbReference type="RefSeq" id="WP_148080189.1">
    <property type="nucleotide sequence ID" value="NZ_CP042914.1"/>
</dbReference>
<evidence type="ECO:0000313" key="9">
    <source>
        <dbReference type="EMBL" id="QEG39970.1"/>
    </source>
</evidence>
<feature type="transmembrane region" description="Helical" evidence="7">
    <location>
        <begin position="574"/>
        <end position="598"/>
    </location>
</feature>
<keyword evidence="3 9" id="KW-0418">Kinase</keyword>
<dbReference type="Proteomes" id="UP000325286">
    <property type="component" value="Chromosome"/>
</dbReference>
<evidence type="ECO:0000256" key="3">
    <source>
        <dbReference type="ARBA" id="ARBA00022777"/>
    </source>
</evidence>
<feature type="transmembrane region" description="Helical" evidence="7">
    <location>
        <begin position="656"/>
        <end position="675"/>
    </location>
</feature>
<dbReference type="Gene3D" id="1.10.510.10">
    <property type="entry name" value="Transferase(Phosphotransferase) domain 1"/>
    <property type="match status" value="1"/>
</dbReference>
<evidence type="ECO:0000256" key="1">
    <source>
        <dbReference type="ARBA" id="ARBA00022679"/>
    </source>
</evidence>
<keyword evidence="7" id="KW-0812">Transmembrane</keyword>
<evidence type="ECO:0000256" key="2">
    <source>
        <dbReference type="ARBA" id="ARBA00022741"/>
    </source>
</evidence>
<dbReference type="SUPFAM" id="SSF56112">
    <property type="entry name" value="Protein kinase-like (PK-like)"/>
    <property type="match status" value="1"/>
</dbReference>
<proteinExistence type="predicted"/>
<reference evidence="9 10" key="1">
    <citation type="submission" date="2019-08" db="EMBL/GenBank/DDBJ databases">
        <title>Deep-cultivation of Planctomycetes and their phenomic and genomic characterization uncovers novel biology.</title>
        <authorList>
            <person name="Wiegand S."/>
            <person name="Jogler M."/>
            <person name="Boedeker C."/>
            <person name="Pinto D."/>
            <person name="Vollmers J."/>
            <person name="Rivas-Marin E."/>
            <person name="Kohn T."/>
            <person name="Peeters S.H."/>
            <person name="Heuer A."/>
            <person name="Rast P."/>
            <person name="Oberbeckmann S."/>
            <person name="Bunk B."/>
            <person name="Jeske O."/>
            <person name="Meyerdierks A."/>
            <person name="Storesund J.E."/>
            <person name="Kallscheuer N."/>
            <person name="Luecker S."/>
            <person name="Lage O.M."/>
            <person name="Pohl T."/>
            <person name="Merkel B.J."/>
            <person name="Hornburger P."/>
            <person name="Mueller R.-W."/>
            <person name="Bruemmer F."/>
            <person name="Labrenz M."/>
            <person name="Spormann A.M."/>
            <person name="Op den Camp H."/>
            <person name="Overmann J."/>
            <person name="Amann R."/>
            <person name="Jetten M.S.M."/>
            <person name="Mascher T."/>
            <person name="Medema M.H."/>
            <person name="Devos D.P."/>
            <person name="Kaster A.-K."/>
            <person name="Ovreas L."/>
            <person name="Rohde M."/>
            <person name="Galperin M.Y."/>
            <person name="Jogler C."/>
        </authorList>
    </citation>
    <scope>NUCLEOTIDE SEQUENCE [LARGE SCALE GENOMIC DNA]</scope>
    <source>
        <strain evidence="9 10">UC8</strain>
    </source>
</reference>
<dbReference type="GO" id="GO:0005524">
    <property type="term" value="F:ATP binding"/>
    <property type="evidence" value="ECO:0007669"/>
    <property type="project" value="UniProtKB-UniRule"/>
</dbReference>
<feature type="transmembrane region" description="Helical" evidence="7">
    <location>
        <begin position="452"/>
        <end position="485"/>
    </location>
</feature>
<feature type="transmembrane region" description="Helical" evidence="7">
    <location>
        <begin position="542"/>
        <end position="562"/>
    </location>
</feature>
<keyword evidence="7" id="KW-0472">Membrane</keyword>
<feature type="binding site" evidence="5">
    <location>
        <position position="143"/>
    </location>
    <ligand>
        <name>ATP</name>
        <dbReference type="ChEBI" id="CHEBI:30616"/>
    </ligand>
</feature>
<feature type="compositionally biased region" description="Basic and acidic residues" evidence="6">
    <location>
        <begin position="36"/>
        <end position="51"/>
    </location>
</feature>
<dbReference type="InterPro" id="IPR000719">
    <property type="entry name" value="Prot_kinase_dom"/>
</dbReference>
<keyword evidence="7" id="KW-1133">Transmembrane helix</keyword>
<dbReference type="KEGG" id="rul:UC8_19730"/>
<dbReference type="PROSITE" id="PS50011">
    <property type="entry name" value="PROTEIN_KINASE_DOM"/>
    <property type="match status" value="1"/>
</dbReference>
<sequence length="743" mass="80600">MNKPPHDRTVAMSRSDAQPADNPQDSAPQTPPAAASKDREPNNHAQLKRDNPVMAALAGTLDKGRRLLGPRSAADTPTSDHVPTPHPDASHEPLSANAPKMHFTYASGSSPLARYTIRRGVGIGGFGEVYFAVSEAGKEVALKRVQRNLDVELRGVSHCLNLKHPNLVSLFDVCRDDEDQAWVVMEYIAGPNLREVLDRSPGGLPTDEVLRCFAGLAAGVAHLHDSGVVHRDLKPGNIFDDAGSIKIGDYGLSKFISCSRRGGHTESIGTFHYMAPEIGRGEYGREIDIYAMGVILCELLTGRVPFDGESSHEIVMKHLTALPDLSDIAAPFRDVIARSLEKDPQRRPQSVAEMVRPLGIQLDSYGFVARSVPATPVPPPVSPADEPPIKAKIVRPTAGQPSPPVGTMIDSPRVAHASPDRGEEPLARALRGSLTDLARWWKSLESYPGTRLALMIMAIALVMINTGWLLPLLSLVAIVYVPYYIVRQMVLGIRRQPSYAEAHQMSVARARTPRPVTLKEWRVAKRNELGAKRSLTRMTELSGAWTTAGFTTVVLTLIAGLIGLRDTDITALTIAPYALTAATVATAAMVLLGMGKLWERDEGEPLARRLVLSGVGAIIGAFVYAASHYLLLPTGGEALGSHALEHLPQNLYHDGAPRLVAMMAHFALLMGAVGWWKNTDPLRTRRVSLWAVAVAVVVEWGISQFLPIPQPWGMLMAGGTALVLQMTAPWENPRQRPKTIVNA</sequence>
<dbReference type="EC" id="2.7.11.1" evidence="9"/>
<dbReference type="AlphaFoldDB" id="A0A5B9QQP6"/>
<dbReference type="InterPro" id="IPR011009">
    <property type="entry name" value="Kinase-like_dom_sf"/>
</dbReference>
<dbReference type="PANTHER" id="PTHR43289:SF6">
    <property type="entry name" value="SERINE_THREONINE-PROTEIN KINASE NEKL-3"/>
    <property type="match status" value="1"/>
</dbReference>
<feature type="region of interest" description="Disordered" evidence="6">
    <location>
        <begin position="67"/>
        <end position="95"/>
    </location>
</feature>
<feature type="region of interest" description="Disordered" evidence="6">
    <location>
        <begin position="1"/>
        <end position="53"/>
    </location>
</feature>
<feature type="transmembrane region" description="Helical" evidence="7">
    <location>
        <begin position="610"/>
        <end position="631"/>
    </location>
</feature>
<organism evidence="9 10">
    <name type="scientific">Roseimaritima ulvae</name>
    <dbReference type="NCBI Taxonomy" id="980254"/>
    <lineage>
        <taxon>Bacteria</taxon>
        <taxon>Pseudomonadati</taxon>
        <taxon>Planctomycetota</taxon>
        <taxon>Planctomycetia</taxon>
        <taxon>Pirellulales</taxon>
        <taxon>Pirellulaceae</taxon>
        <taxon>Roseimaritima</taxon>
    </lineage>
</organism>
<dbReference type="InterPro" id="IPR017441">
    <property type="entry name" value="Protein_kinase_ATP_BS"/>
</dbReference>
<dbReference type="PROSITE" id="PS00107">
    <property type="entry name" value="PROTEIN_KINASE_ATP"/>
    <property type="match status" value="1"/>
</dbReference>
<dbReference type="GO" id="GO:0004674">
    <property type="term" value="F:protein serine/threonine kinase activity"/>
    <property type="evidence" value="ECO:0007669"/>
    <property type="project" value="UniProtKB-EC"/>
</dbReference>
<evidence type="ECO:0000256" key="5">
    <source>
        <dbReference type="PROSITE-ProRule" id="PRU10141"/>
    </source>
</evidence>
<evidence type="ECO:0000256" key="6">
    <source>
        <dbReference type="SAM" id="MobiDB-lite"/>
    </source>
</evidence>
<dbReference type="EMBL" id="CP042914">
    <property type="protein sequence ID" value="QEG39970.1"/>
    <property type="molecule type" value="Genomic_DNA"/>
</dbReference>
<protein>
    <submittedName>
        <fullName evidence="9">Serine/threonine-protein kinase PrkC</fullName>
        <ecNumber evidence="9">2.7.11.1</ecNumber>
    </submittedName>
</protein>
<feature type="transmembrane region" description="Helical" evidence="7">
    <location>
        <begin position="687"/>
        <end position="706"/>
    </location>
</feature>
<keyword evidence="1 9" id="KW-0808">Transferase</keyword>
<dbReference type="Pfam" id="PF00069">
    <property type="entry name" value="Pkinase"/>
    <property type="match status" value="1"/>
</dbReference>
<dbReference type="OrthoDB" id="6111975at2"/>
<feature type="region of interest" description="Disordered" evidence="6">
    <location>
        <begin position="394"/>
        <end position="422"/>
    </location>
</feature>